<dbReference type="AlphaFoldDB" id="A0A0S4UQA9"/>
<sequence length="29" mass="2991">MGCFNVTGASGKASDYAVSYTHLTLPTKA</sequence>
<accession>A0A0S4UQA9</accession>
<evidence type="ECO:0000313" key="1">
    <source>
        <dbReference type="EMBL" id="CUV24416.1"/>
    </source>
</evidence>
<organism evidence="1">
    <name type="scientific">Ralstonia solanacearum</name>
    <name type="common">Pseudomonas solanacearum</name>
    <dbReference type="NCBI Taxonomy" id="305"/>
    <lineage>
        <taxon>Bacteria</taxon>
        <taxon>Pseudomonadati</taxon>
        <taxon>Pseudomonadota</taxon>
        <taxon>Betaproteobacteria</taxon>
        <taxon>Burkholderiales</taxon>
        <taxon>Burkholderiaceae</taxon>
        <taxon>Ralstonia</taxon>
        <taxon>Ralstonia solanacearum species complex</taxon>
    </lineage>
</organism>
<reference evidence="1" key="1">
    <citation type="submission" date="2015-10" db="EMBL/GenBank/DDBJ databases">
        <authorList>
            <person name="Gilbert D.G."/>
        </authorList>
    </citation>
    <scope>NUCLEOTIDE SEQUENCE</scope>
    <source>
        <strain evidence="1">Phyl III-seqv23</strain>
    </source>
</reference>
<dbReference type="EMBL" id="LN899823">
    <property type="protein sequence ID" value="CUV24416.1"/>
    <property type="molecule type" value="Genomic_DNA"/>
</dbReference>
<protein>
    <submittedName>
        <fullName evidence="1">Type III effector protein</fullName>
    </submittedName>
</protein>
<name>A0A0S4UQA9_RALSL</name>
<gene>
    <name evidence="1" type="ORF">RUN1744_v1_640001</name>
</gene>
<proteinExistence type="predicted"/>